<dbReference type="STRING" id="1391654.AKJ09_11437"/>
<sequence length="413" mass="42901">MKSTRHLFYAVCAASCASAAFIAACASDESTTAHEDGDASIITPAPDASIDADAADDDAAGPCTDCEYFPADCTSDALCANGPFQPTTTPAPLDWRAQITSIRGRSATDVWAVGSLGTIAHFDGTAWSTSDSGRLDTLSAMWLRDGAEAAFGTASAIVTRGLPEQDGGLISDGGWSTRSATTSAKYGGQVMLVSSAWAAAGSENLYFTVVSSISDRKAGLWRLALSPAGDFQVMDVFDQGVSPGAVNKLCESLPCSQLTSLYGIGPNEMWAVSLSGAAIHVANADTAKPTVDVYNTQTWDALYGVWATSSSEAWAVGARGSIRHYAGTGRMWDIVGGVPTEQNLNAIWGSSPTDIWAVGDAGVVLHYDGKAWSRIKIAGLGKKRPNLTTVWMPSAGHVWIGGQGVVLSLGGTP</sequence>
<proteinExistence type="predicted"/>
<protein>
    <recommendedName>
        <fullName evidence="4">Type IV fimbrial biogenesis protein PilY1</fullName>
    </recommendedName>
</protein>
<feature type="signal peptide" evidence="1">
    <location>
        <begin position="1"/>
        <end position="26"/>
    </location>
</feature>
<accession>A0A0K1QG87</accession>
<evidence type="ECO:0000313" key="3">
    <source>
        <dbReference type="Proteomes" id="UP000064967"/>
    </source>
</evidence>
<evidence type="ECO:0000313" key="2">
    <source>
        <dbReference type="EMBL" id="AKV04774.1"/>
    </source>
</evidence>
<dbReference type="Proteomes" id="UP000064967">
    <property type="component" value="Chromosome"/>
</dbReference>
<name>A0A0K1QG87_9BACT</name>
<reference evidence="2 3" key="1">
    <citation type="submission" date="2015-08" db="EMBL/GenBank/DDBJ databases">
        <authorList>
            <person name="Babu N.S."/>
            <person name="Beckwith C.J."/>
            <person name="Beseler K.G."/>
            <person name="Brison A."/>
            <person name="Carone J.V."/>
            <person name="Caskin T.P."/>
            <person name="Diamond M."/>
            <person name="Durham M.E."/>
            <person name="Foxe J.M."/>
            <person name="Go M."/>
            <person name="Henderson B.A."/>
            <person name="Jones I.B."/>
            <person name="McGettigan J.A."/>
            <person name="Micheletti S.J."/>
            <person name="Nasrallah M.E."/>
            <person name="Ortiz D."/>
            <person name="Piller C.R."/>
            <person name="Privatt S.R."/>
            <person name="Schneider S.L."/>
            <person name="Sharp S."/>
            <person name="Smith T.C."/>
            <person name="Stanton J.D."/>
            <person name="Ullery H.E."/>
            <person name="Wilson R.J."/>
            <person name="Serrano M.G."/>
            <person name="Buck G."/>
            <person name="Lee V."/>
            <person name="Wang Y."/>
            <person name="Carvalho R."/>
            <person name="Voegtly L."/>
            <person name="Shi R."/>
            <person name="Duckworth R."/>
            <person name="Johnson A."/>
            <person name="Loviza R."/>
            <person name="Walstead R."/>
            <person name="Shah Z."/>
            <person name="Kiflezghi M."/>
            <person name="Wade K."/>
            <person name="Ball S.L."/>
            <person name="Bradley K.W."/>
            <person name="Asai D.J."/>
            <person name="Bowman C.A."/>
            <person name="Russell D.A."/>
            <person name="Pope W.H."/>
            <person name="Jacobs-Sera D."/>
            <person name="Hendrix R.W."/>
            <person name="Hatfull G.F."/>
        </authorList>
    </citation>
    <scope>NUCLEOTIDE SEQUENCE [LARGE SCALE GENOMIC DNA]</scope>
    <source>
        <strain evidence="2 3">DSM 27648</strain>
    </source>
</reference>
<gene>
    <name evidence="2" type="ORF">AKJ09_11437</name>
</gene>
<dbReference type="AlphaFoldDB" id="A0A0K1QG87"/>
<keyword evidence="3" id="KW-1185">Reference proteome</keyword>
<evidence type="ECO:0000256" key="1">
    <source>
        <dbReference type="SAM" id="SignalP"/>
    </source>
</evidence>
<feature type="chain" id="PRO_5005467165" description="Type IV fimbrial biogenesis protein PilY1" evidence="1">
    <location>
        <begin position="27"/>
        <end position="413"/>
    </location>
</feature>
<organism evidence="2 3">
    <name type="scientific">Labilithrix luteola</name>
    <dbReference type="NCBI Taxonomy" id="1391654"/>
    <lineage>
        <taxon>Bacteria</taxon>
        <taxon>Pseudomonadati</taxon>
        <taxon>Myxococcota</taxon>
        <taxon>Polyangia</taxon>
        <taxon>Polyangiales</taxon>
        <taxon>Labilitrichaceae</taxon>
        <taxon>Labilithrix</taxon>
    </lineage>
</organism>
<dbReference type="PROSITE" id="PS51257">
    <property type="entry name" value="PROKAR_LIPOPROTEIN"/>
    <property type="match status" value="1"/>
</dbReference>
<keyword evidence="1" id="KW-0732">Signal</keyword>
<dbReference type="OrthoDB" id="5483347at2"/>
<evidence type="ECO:0008006" key="4">
    <source>
        <dbReference type="Google" id="ProtNLM"/>
    </source>
</evidence>
<dbReference type="RefSeq" id="WP_146655338.1">
    <property type="nucleotide sequence ID" value="NZ_CP012333.1"/>
</dbReference>
<dbReference type="KEGG" id="llu:AKJ09_11437"/>
<dbReference type="EMBL" id="CP012333">
    <property type="protein sequence ID" value="AKV04774.1"/>
    <property type="molecule type" value="Genomic_DNA"/>
</dbReference>